<proteinExistence type="predicted"/>
<evidence type="ECO:0000313" key="2">
    <source>
        <dbReference type="Proteomes" id="UP000256769"/>
    </source>
</evidence>
<reference evidence="1 2" key="1">
    <citation type="journal article" date="2007" name="Int. J. Syst. Evol. Microbiol.">
        <title>Chryseobacterium flavum sp. nov., isolated from polluted soil.</title>
        <authorList>
            <person name="Zhou Y."/>
            <person name="Dong J."/>
            <person name="Wang X."/>
            <person name="Huang X."/>
            <person name="Zhang K.Y."/>
            <person name="Zhang Y.Q."/>
            <person name="Guo Y.F."/>
            <person name="Lai R."/>
            <person name="Li W.J."/>
        </authorList>
    </citation>
    <scope>NUCLEOTIDE SEQUENCE [LARGE SCALE GENOMIC DNA]</scope>
    <source>
        <strain evidence="1 2">KCTC 12877</strain>
    </source>
</reference>
<dbReference type="Proteomes" id="UP000256769">
    <property type="component" value="Unassembled WGS sequence"/>
</dbReference>
<sequence length="141" mass="16031">MSFLLVILTSCTSIKLISDYDEVTDRKIVALQEKVTGFVVKIRDEIGADQAKYANYKSFYQDVKVDLETLKIRTNAIDNNKIVQDQVSELSNYIDNLEKVHKLGFTHVSEIDLINSQCNTIFTSLTKLQLALKRGEKNAKN</sequence>
<accession>A0A3D9CL46</accession>
<protein>
    <submittedName>
        <fullName evidence="1">Uncharacterized protein</fullName>
    </submittedName>
</protein>
<evidence type="ECO:0000313" key="1">
    <source>
        <dbReference type="EMBL" id="REC66447.1"/>
    </source>
</evidence>
<dbReference type="AlphaFoldDB" id="A0A3D9CL46"/>
<gene>
    <name evidence="1" type="ORF">DRF59_11465</name>
</gene>
<dbReference type="EMBL" id="QNUE01000008">
    <property type="protein sequence ID" value="REC66447.1"/>
    <property type="molecule type" value="Genomic_DNA"/>
</dbReference>
<organism evidence="1 2">
    <name type="scientific">Chryseobacterium flavum</name>
    <dbReference type="NCBI Taxonomy" id="415851"/>
    <lineage>
        <taxon>Bacteria</taxon>
        <taxon>Pseudomonadati</taxon>
        <taxon>Bacteroidota</taxon>
        <taxon>Flavobacteriia</taxon>
        <taxon>Flavobacteriales</taxon>
        <taxon>Weeksellaceae</taxon>
        <taxon>Chryseobacterium group</taxon>
        <taxon>Chryseobacterium</taxon>
    </lineage>
</organism>
<comment type="caution">
    <text evidence="1">The sequence shown here is derived from an EMBL/GenBank/DDBJ whole genome shotgun (WGS) entry which is preliminary data.</text>
</comment>
<keyword evidence="2" id="KW-1185">Reference proteome</keyword>
<name>A0A3D9CL46_9FLAO</name>